<evidence type="ECO:0000313" key="3">
    <source>
        <dbReference type="Proteomes" id="UP000887226"/>
    </source>
</evidence>
<dbReference type="PANTHER" id="PTHR38789">
    <property type="entry name" value="REPRESSIBLE PROTEIN GRG1, PUTATIVE (AFU_ORTHOLOGUE AFUA_5G14210)-RELATED"/>
    <property type="match status" value="1"/>
</dbReference>
<evidence type="ECO:0000313" key="2">
    <source>
        <dbReference type="EMBL" id="KAG9247424.1"/>
    </source>
</evidence>
<organism evidence="2 3">
    <name type="scientific">Calycina marina</name>
    <dbReference type="NCBI Taxonomy" id="1763456"/>
    <lineage>
        <taxon>Eukaryota</taxon>
        <taxon>Fungi</taxon>
        <taxon>Dikarya</taxon>
        <taxon>Ascomycota</taxon>
        <taxon>Pezizomycotina</taxon>
        <taxon>Leotiomycetes</taxon>
        <taxon>Helotiales</taxon>
        <taxon>Pezizellaceae</taxon>
        <taxon>Calycina</taxon>
    </lineage>
</organism>
<dbReference type="OrthoDB" id="10039103at2759"/>
<feature type="region of interest" description="Disordered" evidence="1">
    <location>
        <begin position="1"/>
        <end position="71"/>
    </location>
</feature>
<dbReference type="Pfam" id="PF11034">
    <property type="entry name" value="Grg1"/>
    <property type="match status" value="1"/>
</dbReference>
<dbReference type="InterPro" id="IPR020100">
    <property type="entry name" value="Glc-repressible_Grg1"/>
</dbReference>
<dbReference type="EMBL" id="MU253772">
    <property type="protein sequence ID" value="KAG9247424.1"/>
    <property type="molecule type" value="Genomic_DNA"/>
</dbReference>
<gene>
    <name evidence="2" type="ORF">BJ878DRAFT_492609</name>
</gene>
<dbReference type="Proteomes" id="UP000887226">
    <property type="component" value="Unassembled WGS sequence"/>
</dbReference>
<reference evidence="2" key="1">
    <citation type="journal article" date="2021" name="IMA Fungus">
        <title>Genomic characterization of three marine fungi, including Emericellopsis atlantica sp. nov. with signatures of a generalist lifestyle and marine biomass degradation.</title>
        <authorList>
            <person name="Hagestad O.C."/>
            <person name="Hou L."/>
            <person name="Andersen J.H."/>
            <person name="Hansen E.H."/>
            <person name="Altermark B."/>
            <person name="Li C."/>
            <person name="Kuhnert E."/>
            <person name="Cox R.J."/>
            <person name="Crous P.W."/>
            <person name="Spatafora J.W."/>
            <person name="Lail K."/>
            <person name="Amirebrahimi M."/>
            <person name="Lipzen A."/>
            <person name="Pangilinan J."/>
            <person name="Andreopoulos W."/>
            <person name="Hayes R.D."/>
            <person name="Ng V."/>
            <person name="Grigoriev I.V."/>
            <person name="Jackson S.A."/>
            <person name="Sutton T.D.S."/>
            <person name="Dobson A.D.W."/>
            <person name="Rama T."/>
        </authorList>
    </citation>
    <scope>NUCLEOTIDE SEQUENCE</scope>
    <source>
        <strain evidence="2">TRa3180A</strain>
    </source>
</reference>
<proteinExistence type="predicted"/>
<feature type="compositionally biased region" description="Basic and acidic residues" evidence="1">
    <location>
        <begin position="48"/>
        <end position="71"/>
    </location>
</feature>
<protein>
    <submittedName>
        <fullName evidence="2">Glucose-repressible protein Grg1</fullName>
    </submittedName>
</protein>
<comment type="caution">
    <text evidence="2">The sequence shown here is derived from an EMBL/GenBank/DDBJ whole genome shotgun (WGS) entry which is preliminary data.</text>
</comment>
<dbReference type="PANTHER" id="PTHR38789:SF1">
    <property type="entry name" value="GLUCOSE-REPRESSIBLE GENE PROTEIN-RELATED"/>
    <property type="match status" value="1"/>
</dbReference>
<sequence length="71" mass="7504">MESIKQGAKYVSETIQGKGDEASKEANKQVAKDGDAPVGTRASAAKDAFGDKVEQHGHESKADVHKEAAKH</sequence>
<feature type="compositionally biased region" description="Basic and acidic residues" evidence="1">
    <location>
        <begin position="18"/>
        <end position="35"/>
    </location>
</feature>
<keyword evidence="3" id="KW-1185">Reference proteome</keyword>
<dbReference type="AlphaFoldDB" id="A0A9P8CHL0"/>
<name>A0A9P8CHL0_9HELO</name>
<accession>A0A9P8CHL0</accession>
<evidence type="ECO:0000256" key="1">
    <source>
        <dbReference type="SAM" id="MobiDB-lite"/>
    </source>
</evidence>